<dbReference type="PROSITE" id="PS00109">
    <property type="entry name" value="PROTEIN_KINASE_TYR"/>
    <property type="match status" value="1"/>
</dbReference>
<feature type="domain" description="Fungal-type protein kinase" evidence="2">
    <location>
        <begin position="118"/>
        <end position="468"/>
    </location>
</feature>
<dbReference type="AlphaFoldDB" id="A0A9P3GC85"/>
<dbReference type="InterPro" id="IPR040976">
    <property type="entry name" value="Pkinase_fungal"/>
</dbReference>
<evidence type="ECO:0000313" key="4">
    <source>
        <dbReference type="Proteomes" id="UP000703269"/>
    </source>
</evidence>
<keyword evidence="4" id="KW-1185">Reference proteome</keyword>
<evidence type="ECO:0000313" key="3">
    <source>
        <dbReference type="EMBL" id="GJE91967.1"/>
    </source>
</evidence>
<dbReference type="Pfam" id="PF17667">
    <property type="entry name" value="Pkinase_fungal"/>
    <property type="match status" value="1"/>
</dbReference>
<feature type="compositionally biased region" description="Basic residues" evidence="1">
    <location>
        <begin position="620"/>
        <end position="633"/>
    </location>
</feature>
<dbReference type="OrthoDB" id="3265188at2759"/>
<dbReference type="PANTHER" id="PTHR38248">
    <property type="entry name" value="FUNK1 6"/>
    <property type="match status" value="1"/>
</dbReference>
<organism evidence="3 4">
    <name type="scientific">Phanerochaete sordida</name>
    <dbReference type="NCBI Taxonomy" id="48140"/>
    <lineage>
        <taxon>Eukaryota</taxon>
        <taxon>Fungi</taxon>
        <taxon>Dikarya</taxon>
        <taxon>Basidiomycota</taxon>
        <taxon>Agaricomycotina</taxon>
        <taxon>Agaricomycetes</taxon>
        <taxon>Polyporales</taxon>
        <taxon>Phanerochaetaceae</taxon>
        <taxon>Phanerochaete</taxon>
    </lineage>
</organism>
<accession>A0A9P3GC85</accession>
<dbReference type="SUPFAM" id="SSF56112">
    <property type="entry name" value="Protein kinase-like (PK-like)"/>
    <property type="match status" value="1"/>
</dbReference>
<dbReference type="PANTHER" id="PTHR38248:SF2">
    <property type="entry name" value="FUNK1 11"/>
    <property type="match status" value="1"/>
</dbReference>
<dbReference type="GO" id="GO:0004672">
    <property type="term" value="F:protein kinase activity"/>
    <property type="evidence" value="ECO:0007669"/>
    <property type="project" value="InterPro"/>
</dbReference>
<gene>
    <name evidence="3" type="ORF">PsYK624_081190</name>
</gene>
<dbReference type="EMBL" id="BPQB01000024">
    <property type="protein sequence ID" value="GJE91967.1"/>
    <property type="molecule type" value="Genomic_DNA"/>
</dbReference>
<evidence type="ECO:0000256" key="1">
    <source>
        <dbReference type="SAM" id="MobiDB-lite"/>
    </source>
</evidence>
<feature type="region of interest" description="Disordered" evidence="1">
    <location>
        <begin position="585"/>
        <end position="633"/>
    </location>
</feature>
<feature type="region of interest" description="Disordered" evidence="1">
    <location>
        <begin position="25"/>
        <end position="100"/>
    </location>
</feature>
<name>A0A9P3GC85_9APHY</name>
<dbReference type="InterPro" id="IPR008266">
    <property type="entry name" value="Tyr_kinase_AS"/>
</dbReference>
<reference evidence="3 4" key="1">
    <citation type="submission" date="2021-08" db="EMBL/GenBank/DDBJ databases">
        <title>Draft Genome Sequence of Phanerochaete sordida strain YK-624.</title>
        <authorList>
            <person name="Mori T."/>
            <person name="Dohra H."/>
            <person name="Suzuki T."/>
            <person name="Kawagishi H."/>
            <person name="Hirai H."/>
        </authorList>
    </citation>
    <scope>NUCLEOTIDE SEQUENCE [LARGE SCALE GENOMIC DNA]</scope>
    <source>
        <strain evidence="3 4">YK-624</strain>
    </source>
</reference>
<feature type="compositionally biased region" description="Polar residues" evidence="1">
    <location>
        <begin position="596"/>
        <end position="605"/>
    </location>
</feature>
<protein>
    <recommendedName>
        <fullName evidence="2">Fungal-type protein kinase domain-containing protein</fullName>
    </recommendedName>
</protein>
<dbReference type="Gene3D" id="1.10.510.10">
    <property type="entry name" value="Transferase(Phosphotransferase) domain 1"/>
    <property type="match status" value="1"/>
</dbReference>
<comment type="caution">
    <text evidence="3">The sequence shown here is derived from an EMBL/GenBank/DDBJ whole genome shotgun (WGS) entry which is preliminary data.</text>
</comment>
<evidence type="ECO:0000259" key="2">
    <source>
        <dbReference type="Pfam" id="PF17667"/>
    </source>
</evidence>
<dbReference type="Proteomes" id="UP000703269">
    <property type="component" value="Unassembled WGS sequence"/>
</dbReference>
<feature type="compositionally biased region" description="Polar residues" evidence="1">
    <location>
        <begin position="41"/>
        <end position="54"/>
    </location>
</feature>
<sequence>MKRKKRVPEYYDFGTALLGIEVHHDLDADPFDDPPPEFLRNASTPPSTPLQDSKTYNKRKLRLTPPRSPHPEELPPLPLASPQTPRRSGPDATIPETPASDASVEYEAFDHLTPEGTAARRSLISHAKAMFTRQHRVFLFQVVLVGRFARLIRWDRSGAVVTQRFDYVADPRYLCEFMWRFSHMSDEQRGWDHSVSAASRKEAALFKNAVQELLSRSASSRKVPNAEQTLDDTGTFPIWKIRVASSATGAEIVLIVNRPFAGHYTLRGRSTRAYLAYDLADRRLVFFKDSYRDDDVPVLPEFSTYERLRAHGVPHVPAVIYGGDVLDSSGQPQATTTQTWATVEDAWRVTDLAFHRYIHHRIVQDIAYPLETARNERELMQAVHDALAAICAASEAGILHRDISAKNIMLTADGRGILNDWDHAGSEKESAPGIGTWAFMSIRLLDDPSRIHELVDDFEAVFWVLLFVALKRFAPPDTPFPASLFHQRARDKEGRSIGGAEKRTYISGAFFRHVGVGGDVLRSLIRDCGEPWLIFYMSFMPFSDPPPALLQTFAETAKSVASPSFWLEKFAAALAKLPEPESIPDASPGGVGLLQKQATSSSTKRTAADAGVDTCGNPLRRSKRLRTVARGRD</sequence>
<dbReference type="InterPro" id="IPR011009">
    <property type="entry name" value="Kinase-like_dom_sf"/>
</dbReference>
<proteinExistence type="predicted"/>